<name>A0A0C1HAH9_9BACT</name>
<dbReference type="PATRIC" id="fig|362787.3.peg.106"/>
<protein>
    <recommendedName>
        <fullName evidence="3">Alkyl hydroperoxide reductase subunit C/ Thiol specific antioxidant domain-containing protein</fullName>
    </recommendedName>
</protein>
<dbReference type="AlphaFoldDB" id="A0A0C1HAH9"/>
<proteinExistence type="predicted"/>
<sequence length="45" mass="5031">MGVIRSTFIVDPKGLIRWIESPAQVDGHAERVLKAIQILKNGEMI</sequence>
<evidence type="ECO:0000313" key="2">
    <source>
        <dbReference type="Proteomes" id="UP000031465"/>
    </source>
</evidence>
<gene>
    <name evidence="1" type="ORF">DB44_AL00730</name>
</gene>
<dbReference type="Proteomes" id="UP000031465">
    <property type="component" value="Unassembled WGS sequence"/>
</dbReference>
<dbReference type="EMBL" id="JSAN01000011">
    <property type="protein sequence ID" value="KIC74379.1"/>
    <property type="molecule type" value="Genomic_DNA"/>
</dbReference>
<organism evidence="1 2">
    <name type="scientific">Candidatus Protochlamydia amoebophila</name>
    <dbReference type="NCBI Taxonomy" id="362787"/>
    <lineage>
        <taxon>Bacteria</taxon>
        <taxon>Pseudomonadati</taxon>
        <taxon>Chlamydiota</taxon>
        <taxon>Chlamydiia</taxon>
        <taxon>Parachlamydiales</taxon>
        <taxon>Parachlamydiaceae</taxon>
        <taxon>Candidatus Protochlamydia</taxon>
    </lineage>
</organism>
<dbReference type="InterPro" id="IPR036249">
    <property type="entry name" value="Thioredoxin-like_sf"/>
</dbReference>
<comment type="caution">
    <text evidence="1">The sequence shown here is derived from an EMBL/GenBank/DDBJ whole genome shotgun (WGS) entry which is preliminary data.</text>
</comment>
<accession>A0A0C1HAH9</accession>
<dbReference type="Gene3D" id="3.40.30.10">
    <property type="entry name" value="Glutaredoxin"/>
    <property type="match status" value="1"/>
</dbReference>
<evidence type="ECO:0008006" key="3">
    <source>
        <dbReference type="Google" id="ProtNLM"/>
    </source>
</evidence>
<reference evidence="1 2" key="1">
    <citation type="journal article" date="2014" name="Mol. Biol. Evol.">
        <title>Massive expansion of Ubiquitination-related gene families within the Chlamydiae.</title>
        <authorList>
            <person name="Domman D."/>
            <person name="Collingro A."/>
            <person name="Lagkouvardos I."/>
            <person name="Gehre L."/>
            <person name="Weinmaier T."/>
            <person name="Rattei T."/>
            <person name="Subtil A."/>
            <person name="Horn M."/>
        </authorList>
    </citation>
    <scope>NUCLEOTIDE SEQUENCE [LARGE SCALE GENOMIC DNA]</scope>
    <source>
        <strain evidence="1 2">EI2</strain>
    </source>
</reference>
<dbReference type="SUPFAM" id="SSF52833">
    <property type="entry name" value="Thioredoxin-like"/>
    <property type="match status" value="1"/>
</dbReference>
<evidence type="ECO:0000313" key="1">
    <source>
        <dbReference type="EMBL" id="KIC74379.1"/>
    </source>
</evidence>